<proteinExistence type="inferred from homology"/>
<comment type="subunit">
    <text evidence="4">Component of the Mediator complex.</text>
</comment>
<evidence type="ECO:0000256" key="4">
    <source>
        <dbReference type="RuleBase" id="RU364147"/>
    </source>
</evidence>
<organism evidence="6 7">
    <name type="scientific">Penicillium oxalicum (strain 114-2 / CGMCC 5302)</name>
    <name type="common">Penicillium decumbens</name>
    <dbReference type="NCBI Taxonomy" id="933388"/>
    <lineage>
        <taxon>Eukaryota</taxon>
        <taxon>Fungi</taxon>
        <taxon>Dikarya</taxon>
        <taxon>Ascomycota</taxon>
        <taxon>Pezizomycotina</taxon>
        <taxon>Eurotiomycetes</taxon>
        <taxon>Eurotiomycetidae</taxon>
        <taxon>Eurotiales</taxon>
        <taxon>Aspergillaceae</taxon>
        <taxon>Penicillium</taxon>
    </lineage>
</organism>
<dbReference type="PANTHER" id="PTHR22890">
    <property type="entry name" value="MEDIATOR OF RNA POLYMERASE II TRANSCRIPTION SUBUNIT 11"/>
    <property type="match status" value="1"/>
</dbReference>
<evidence type="ECO:0000313" key="7">
    <source>
        <dbReference type="Proteomes" id="UP000019376"/>
    </source>
</evidence>
<dbReference type="GO" id="GO:0006357">
    <property type="term" value="P:regulation of transcription by RNA polymerase II"/>
    <property type="evidence" value="ECO:0007669"/>
    <property type="project" value="InterPro"/>
</dbReference>
<gene>
    <name evidence="4" type="primary">MED11</name>
    <name evidence="6" type="ORF">PDE_03047</name>
</gene>
<dbReference type="STRING" id="933388.S7ZHD5"/>
<dbReference type="Pfam" id="PF10280">
    <property type="entry name" value="Med11"/>
    <property type="match status" value="1"/>
</dbReference>
<dbReference type="PhylomeDB" id="S7ZHD5"/>
<dbReference type="Proteomes" id="UP000019376">
    <property type="component" value="Unassembled WGS sequence"/>
</dbReference>
<accession>S7ZHD5</accession>
<comment type="similarity">
    <text evidence="2 4">Belongs to the Mediator complex subunit 11 family.</text>
</comment>
<feature type="region of interest" description="Disordered" evidence="5">
    <location>
        <begin position="157"/>
        <end position="178"/>
    </location>
</feature>
<dbReference type="GO" id="GO:0016592">
    <property type="term" value="C:mediator complex"/>
    <property type="evidence" value="ECO:0007669"/>
    <property type="project" value="InterPro"/>
</dbReference>
<keyword evidence="4" id="KW-0805">Transcription regulation</keyword>
<comment type="function">
    <text evidence="4">Component of the Mediator complex, a coactivator involved in the regulated transcription of nearly all RNA polymerase II-dependent genes. Mediator functions as a bridge to convey information from gene-specific regulatory proteins to the basal RNA polymerase II transcription machinery. Mediator is recruited to promoters by direct interactions with regulatory proteins and serves as a scaffold for the assembly of a functional pre-initiation complex with RNA polymerase II and the general transcription factors.</text>
</comment>
<keyword evidence="4" id="KW-0010">Activator</keyword>
<dbReference type="Gene3D" id="1.10.287.3490">
    <property type="match status" value="1"/>
</dbReference>
<dbReference type="OrthoDB" id="5418434at2759"/>
<name>S7ZHD5_PENO1</name>
<sequence>MSQESPAQQMFTSADRIRQLNDIDKDISQLLQSAGLAIQALTNNQPDSNGSMNGSLDSHKAQFKEAVSKYFALLSSVDVRLRRQIYALEEDSLGQELAGKPGDPNGAGVGAAGSIGAGSGAVNLLDISWLNSRKDTVGMDKEAELWAAARGFVEHLARAPNGDSRPKESLGSDEMQVD</sequence>
<dbReference type="GO" id="GO:0003712">
    <property type="term" value="F:transcription coregulator activity"/>
    <property type="evidence" value="ECO:0007669"/>
    <property type="project" value="InterPro"/>
</dbReference>
<dbReference type="eggNOG" id="ENOG502S9BX">
    <property type="taxonomic scope" value="Eukaryota"/>
</dbReference>
<evidence type="ECO:0000256" key="1">
    <source>
        <dbReference type="ARBA" id="ARBA00004123"/>
    </source>
</evidence>
<evidence type="ECO:0000256" key="3">
    <source>
        <dbReference type="ARBA" id="ARBA00023242"/>
    </source>
</evidence>
<evidence type="ECO:0000313" key="6">
    <source>
        <dbReference type="EMBL" id="EPS28101.1"/>
    </source>
</evidence>
<evidence type="ECO:0000256" key="2">
    <source>
        <dbReference type="ARBA" id="ARBA00008186"/>
    </source>
</evidence>
<keyword evidence="7" id="KW-1185">Reference proteome</keyword>
<comment type="subcellular location">
    <subcellularLocation>
        <location evidence="1 4">Nucleus</location>
    </subcellularLocation>
</comment>
<dbReference type="AlphaFoldDB" id="S7ZHD5"/>
<dbReference type="EMBL" id="KB644410">
    <property type="protein sequence ID" value="EPS28101.1"/>
    <property type="molecule type" value="Genomic_DNA"/>
</dbReference>
<protein>
    <recommendedName>
        <fullName evidence="4">Mediator of RNA polymerase II transcription subunit 11</fullName>
    </recommendedName>
    <alternativeName>
        <fullName evidence="4">Mediator complex subunit 11</fullName>
    </alternativeName>
</protein>
<dbReference type="HOGENOM" id="CLU_094325_1_0_1"/>
<keyword evidence="4" id="KW-0804">Transcription</keyword>
<reference evidence="6 7" key="1">
    <citation type="journal article" date="2013" name="PLoS ONE">
        <title>Genomic and secretomic analyses reveal unique features of the lignocellulolytic enzyme system of Penicillium decumbens.</title>
        <authorList>
            <person name="Liu G."/>
            <person name="Zhang L."/>
            <person name="Wei X."/>
            <person name="Zou G."/>
            <person name="Qin Y."/>
            <person name="Ma L."/>
            <person name="Li J."/>
            <person name="Zheng H."/>
            <person name="Wang S."/>
            <person name="Wang C."/>
            <person name="Xun L."/>
            <person name="Zhao G.-P."/>
            <person name="Zhou Z."/>
            <person name="Qu Y."/>
        </authorList>
    </citation>
    <scope>NUCLEOTIDE SEQUENCE [LARGE SCALE GENOMIC DNA]</scope>
    <source>
        <strain evidence="7">114-2 / CGMCC 5302</strain>
    </source>
</reference>
<dbReference type="InterPro" id="IPR019404">
    <property type="entry name" value="Mediator_Med11"/>
</dbReference>
<evidence type="ECO:0000256" key="5">
    <source>
        <dbReference type="SAM" id="MobiDB-lite"/>
    </source>
</evidence>
<keyword evidence="3 4" id="KW-0539">Nucleus</keyword>